<accession>A6IT97</accession>
<gene>
    <name evidence="1" type="ORF">rCG_30781</name>
</gene>
<sequence>MASVFFASNTRPAIQSVLGVCKDRG</sequence>
<protein>
    <submittedName>
        <fullName evidence="1">RCG30781</fullName>
    </submittedName>
</protein>
<evidence type="ECO:0000313" key="2">
    <source>
        <dbReference type="Proteomes" id="UP000234681"/>
    </source>
</evidence>
<evidence type="ECO:0000313" key="1">
    <source>
        <dbReference type="EMBL" id="EDL80798.1"/>
    </source>
</evidence>
<dbReference type="EMBL" id="CH473968">
    <property type="protein sequence ID" value="EDL80798.1"/>
    <property type="molecule type" value="Genomic_DNA"/>
</dbReference>
<dbReference type="AlphaFoldDB" id="A6IT97"/>
<name>A6IT97_RAT</name>
<proteinExistence type="predicted"/>
<reference evidence="2" key="1">
    <citation type="submission" date="2005-09" db="EMBL/GenBank/DDBJ databases">
        <authorList>
            <person name="Mural R.J."/>
            <person name="Li P.W."/>
            <person name="Adams M.D."/>
            <person name="Amanatides P.G."/>
            <person name="Baden-Tillson H."/>
            <person name="Barnstead M."/>
            <person name="Chin S.H."/>
            <person name="Dew I."/>
            <person name="Evans C.A."/>
            <person name="Ferriera S."/>
            <person name="Flanigan M."/>
            <person name="Fosler C."/>
            <person name="Glodek A."/>
            <person name="Gu Z."/>
            <person name="Holt R.A."/>
            <person name="Jennings D."/>
            <person name="Kraft C.L."/>
            <person name="Lu F."/>
            <person name="Nguyen T."/>
            <person name="Nusskern D.R."/>
            <person name="Pfannkoch C.M."/>
            <person name="Sitter C."/>
            <person name="Sutton G.G."/>
            <person name="Venter J.C."/>
            <person name="Wang Z."/>
            <person name="Woodage T."/>
            <person name="Zheng X.H."/>
            <person name="Zhong F."/>
        </authorList>
    </citation>
    <scope>NUCLEOTIDE SEQUENCE [LARGE SCALE GENOMIC DNA]</scope>
    <source>
        <strain>BN</strain>
        <strain evidence="2">Sprague-Dawley</strain>
    </source>
</reference>
<dbReference type="Proteomes" id="UP000234681">
    <property type="component" value="Chromosome 5"/>
</dbReference>
<organism evidence="1 2">
    <name type="scientific">Rattus norvegicus</name>
    <name type="common">Rat</name>
    <dbReference type="NCBI Taxonomy" id="10116"/>
    <lineage>
        <taxon>Eukaryota</taxon>
        <taxon>Metazoa</taxon>
        <taxon>Chordata</taxon>
        <taxon>Craniata</taxon>
        <taxon>Vertebrata</taxon>
        <taxon>Euteleostomi</taxon>
        <taxon>Mammalia</taxon>
        <taxon>Eutheria</taxon>
        <taxon>Euarchontoglires</taxon>
        <taxon>Glires</taxon>
        <taxon>Rodentia</taxon>
        <taxon>Myomorpha</taxon>
        <taxon>Muroidea</taxon>
        <taxon>Muridae</taxon>
        <taxon>Murinae</taxon>
        <taxon>Rattus</taxon>
    </lineage>
</organism>